<dbReference type="Proteomes" id="UP000186216">
    <property type="component" value="Unassembled WGS sequence"/>
</dbReference>
<evidence type="ECO:0000313" key="1">
    <source>
        <dbReference type="EMBL" id="SIT09248.1"/>
    </source>
</evidence>
<evidence type="ECO:0000313" key="2">
    <source>
        <dbReference type="EMBL" id="WCR02722.1"/>
    </source>
</evidence>
<evidence type="ECO:0000313" key="3">
    <source>
        <dbReference type="Proteomes" id="UP000186216"/>
    </source>
</evidence>
<sequence>MTLILCSDSVGTVFPHYSSSYMSLQASFRNLRGWLRNTQIAVLLSLVSTVVLYAEGAPQEWLPDVLDLPSDMEVLTDRAVGSTIRMFSFRTSRDPDELMKEWEEDLMEGGYIVRQIEVETVASIIEFSGSGILNAQIAVIPPTSDQDPSIFEFDATLK</sequence>
<protein>
    <submittedName>
        <fullName evidence="1">Uncharacterized protein</fullName>
    </submittedName>
</protein>
<dbReference type="AlphaFoldDB" id="A0AA45W7E3"/>
<gene>
    <name evidence="2" type="ORF">JHX88_18060</name>
    <name evidence="1" type="ORF">SAMN05421772_11744</name>
</gene>
<keyword evidence="4" id="KW-1185">Reference proteome</keyword>
<dbReference type="Proteomes" id="UP001215549">
    <property type="component" value="Chromosome"/>
</dbReference>
<dbReference type="RefSeq" id="WP_141225908.1">
    <property type="nucleotide sequence ID" value="NZ_CP067140.1"/>
</dbReference>
<proteinExistence type="predicted"/>
<name>A0AA45W7E3_9RHOB</name>
<dbReference type="EMBL" id="FTOU01000017">
    <property type="protein sequence ID" value="SIT09248.1"/>
    <property type="molecule type" value="Genomic_DNA"/>
</dbReference>
<reference evidence="2 4" key="2">
    <citation type="submission" date="2021-01" db="EMBL/GenBank/DDBJ databases">
        <title>Biogeographic distribution of Paracoccus.</title>
        <authorList>
            <person name="Hollensteiner J."/>
            <person name="Leineberger J."/>
            <person name="Brinkhoff T."/>
            <person name="Daniel R."/>
        </authorList>
    </citation>
    <scope>NUCLEOTIDE SEQUENCE [LARGE SCALE GENOMIC DNA]</scope>
    <source>
        <strain evidence="2 4">DSM 18447</strain>
    </source>
</reference>
<reference evidence="1 3" key="1">
    <citation type="submission" date="2017-01" db="EMBL/GenBank/DDBJ databases">
        <authorList>
            <person name="Varghese N."/>
            <person name="Submissions S."/>
        </authorList>
    </citation>
    <scope>NUCLEOTIDE SEQUENCE [LARGE SCALE GENOMIC DNA]</scope>
    <source>
        <strain evidence="1 3">DSM 18447</strain>
    </source>
</reference>
<organism evidence="1 3">
    <name type="scientific">Paracoccus saliphilus</name>
    <dbReference type="NCBI Taxonomy" id="405559"/>
    <lineage>
        <taxon>Bacteria</taxon>
        <taxon>Pseudomonadati</taxon>
        <taxon>Pseudomonadota</taxon>
        <taxon>Alphaproteobacteria</taxon>
        <taxon>Rhodobacterales</taxon>
        <taxon>Paracoccaceae</taxon>
        <taxon>Paracoccus</taxon>
    </lineage>
</organism>
<evidence type="ECO:0000313" key="4">
    <source>
        <dbReference type="Proteomes" id="UP001215549"/>
    </source>
</evidence>
<accession>A0AA45W7E3</accession>
<dbReference type="EMBL" id="CP067140">
    <property type="protein sequence ID" value="WCR02722.1"/>
    <property type="molecule type" value="Genomic_DNA"/>
</dbReference>